<evidence type="ECO:0000313" key="9">
    <source>
        <dbReference type="EMBL" id="CAF9922355.1"/>
    </source>
</evidence>
<comment type="similarity">
    <text evidence="2">Belongs to the ATG29 family.</text>
</comment>
<organism evidence="9 10">
    <name type="scientific">Alectoria fallacina</name>
    <dbReference type="NCBI Taxonomy" id="1903189"/>
    <lineage>
        <taxon>Eukaryota</taxon>
        <taxon>Fungi</taxon>
        <taxon>Dikarya</taxon>
        <taxon>Ascomycota</taxon>
        <taxon>Pezizomycotina</taxon>
        <taxon>Lecanoromycetes</taxon>
        <taxon>OSLEUM clade</taxon>
        <taxon>Lecanoromycetidae</taxon>
        <taxon>Lecanorales</taxon>
        <taxon>Lecanorineae</taxon>
        <taxon>Parmeliaceae</taxon>
        <taxon>Alectoria</taxon>
    </lineage>
</organism>
<reference evidence="9" key="1">
    <citation type="submission" date="2021-03" db="EMBL/GenBank/DDBJ databases">
        <authorList>
            <person name="Tagirdzhanova G."/>
        </authorList>
    </citation>
    <scope>NUCLEOTIDE SEQUENCE</scope>
</reference>
<evidence type="ECO:0000256" key="5">
    <source>
        <dbReference type="ARBA" id="ARBA00022927"/>
    </source>
</evidence>
<comment type="caution">
    <text evidence="9">The sequence shown here is derived from an EMBL/GenBank/DDBJ whole genome shotgun (WGS) entry which is preliminary data.</text>
</comment>
<dbReference type="Proteomes" id="UP000664203">
    <property type="component" value="Unassembled WGS sequence"/>
</dbReference>
<dbReference type="Gene3D" id="1.10.10.2570">
    <property type="match status" value="1"/>
</dbReference>
<sequence>MAQQLDQDLPQSPTEPENVHYTVFIRLPFPRGDFVDPPSVDWNTNKDRELSDLLSKAAAKGRDIDWHATFVNLNLKTLWEGPSLIPFFSAERFNVSLPFLSQQAALLYERQLSQVRAGLQKANRLSSGASPTPGSISGSGTAGGYAMTRGGSGGSRVTSSLSHRAKERTTSHGETSTEFPRITRRIFPHRTLIYRGSLCLGPMSRTASTHTVTQVPASPRTPTERHSSFAQRARSRETSGRDIETSPKQQQRPFAKEASPSAIASDSSSSSSSDDAPHPMSRSRAFARRPRYSSSKVPLNPLFDADEEDEDSPPFLPFSDARPITPPNPTDPSSTLKTSPKRPSSHRPLPVHLAKPKTPNPPQTAHSSSSSAQSQPQSQNRPPQHNPLSTLSPRQRRIAKEGSEGTPSMGSSFSDLDDASVTQSALEEAYANDMTHGSVASRMSTISQALRSRYL</sequence>
<feature type="region of interest" description="Disordered" evidence="7">
    <location>
        <begin position="123"/>
        <end position="182"/>
    </location>
</feature>
<feature type="compositionally biased region" description="Low complexity" evidence="7">
    <location>
        <begin position="258"/>
        <end position="280"/>
    </location>
</feature>
<name>A0A8H3IP74_9LECA</name>
<evidence type="ECO:0000313" key="10">
    <source>
        <dbReference type="Proteomes" id="UP000664203"/>
    </source>
</evidence>
<keyword evidence="6" id="KW-0072">Autophagy</keyword>
<dbReference type="PANTHER" id="PTHR40012:SF1">
    <property type="entry name" value="AUTOPHAGY-RELATED PROTEIN 29"/>
    <property type="match status" value="1"/>
</dbReference>
<evidence type="ECO:0000259" key="8">
    <source>
        <dbReference type="Pfam" id="PF18388"/>
    </source>
</evidence>
<evidence type="ECO:0000256" key="2">
    <source>
        <dbReference type="ARBA" id="ARBA00010082"/>
    </source>
</evidence>
<proteinExistence type="inferred from homology"/>
<dbReference type="OrthoDB" id="10259236at2759"/>
<keyword evidence="4" id="KW-0813">Transport</keyword>
<evidence type="ECO:0000256" key="3">
    <source>
        <dbReference type="ARBA" id="ARBA00013784"/>
    </source>
</evidence>
<feature type="region of interest" description="Disordered" evidence="7">
    <location>
        <begin position="207"/>
        <end position="422"/>
    </location>
</feature>
<dbReference type="Pfam" id="PF18388">
    <property type="entry name" value="ATG29_N"/>
    <property type="match status" value="1"/>
</dbReference>
<dbReference type="EMBL" id="CAJPDR010000155">
    <property type="protein sequence ID" value="CAF9922355.1"/>
    <property type="molecule type" value="Genomic_DNA"/>
</dbReference>
<accession>A0A8H3IP74</accession>
<keyword evidence="5" id="KW-0653">Protein transport</keyword>
<dbReference type="GO" id="GO:0000407">
    <property type="term" value="C:phagophore assembly site"/>
    <property type="evidence" value="ECO:0007669"/>
    <property type="project" value="UniProtKB-SubCell"/>
</dbReference>
<evidence type="ECO:0000256" key="6">
    <source>
        <dbReference type="ARBA" id="ARBA00023006"/>
    </source>
</evidence>
<dbReference type="InterPro" id="IPR039113">
    <property type="entry name" value="ATG29"/>
</dbReference>
<evidence type="ECO:0000256" key="4">
    <source>
        <dbReference type="ARBA" id="ARBA00022448"/>
    </source>
</evidence>
<dbReference type="GO" id="GO:0015031">
    <property type="term" value="P:protein transport"/>
    <property type="evidence" value="ECO:0007669"/>
    <property type="project" value="UniProtKB-KW"/>
</dbReference>
<feature type="domain" description="Atg29 N-terminal" evidence="8">
    <location>
        <begin position="21"/>
        <end position="68"/>
    </location>
</feature>
<feature type="compositionally biased region" description="Polar residues" evidence="7">
    <location>
        <begin position="405"/>
        <end position="422"/>
    </location>
</feature>
<protein>
    <recommendedName>
        <fullName evidence="3">Autophagy-related protein 29</fullName>
    </recommendedName>
</protein>
<comment type="subcellular location">
    <subcellularLocation>
        <location evidence="1">Preautophagosomal structure</location>
    </subcellularLocation>
</comment>
<evidence type="ECO:0000256" key="7">
    <source>
        <dbReference type="SAM" id="MobiDB-lite"/>
    </source>
</evidence>
<feature type="compositionally biased region" description="Low complexity" evidence="7">
    <location>
        <begin position="363"/>
        <end position="387"/>
    </location>
</feature>
<dbReference type="PANTHER" id="PTHR40012">
    <property type="entry name" value="AUTOPHAGY-RELATED PROTEIN 29"/>
    <property type="match status" value="1"/>
</dbReference>
<dbReference type="GO" id="GO:0000045">
    <property type="term" value="P:autophagosome assembly"/>
    <property type="evidence" value="ECO:0007669"/>
    <property type="project" value="InterPro"/>
</dbReference>
<gene>
    <name evidence="9" type="ORF">ALECFALPRED_002065</name>
</gene>
<feature type="compositionally biased region" description="Basic and acidic residues" evidence="7">
    <location>
        <begin position="234"/>
        <end position="245"/>
    </location>
</feature>
<dbReference type="AlphaFoldDB" id="A0A8H3IP74"/>
<keyword evidence="10" id="KW-1185">Reference proteome</keyword>
<dbReference type="InterPro" id="IPR040666">
    <property type="entry name" value="Atg29_N"/>
</dbReference>
<feature type="compositionally biased region" description="Polar residues" evidence="7">
    <location>
        <begin position="207"/>
        <end position="216"/>
    </location>
</feature>
<dbReference type="InterPro" id="IPR039362">
    <property type="entry name" value="ATG29_sf"/>
</dbReference>
<evidence type="ECO:0000256" key="1">
    <source>
        <dbReference type="ARBA" id="ARBA00004329"/>
    </source>
</evidence>
<feature type="compositionally biased region" description="Low complexity" evidence="7">
    <location>
        <begin position="126"/>
        <end position="139"/>
    </location>
</feature>